<dbReference type="AlphaFoldDB" id="A0A2K1JCD6"/>
<dbReference type="EMBL" id="ABEU02000015">
    <property type="protein sequence ID" value="PNR39191.1"/>
    <property type="molecule type" value="Genomic_DNA"/>
</dbReference>
<accession>A0A2K1JCD6</accession>
<dbReference type="EnsemblPlants" id="Pp3c15_7690V3.2">
    <property type="protein sequence ID" value="Pp3c15_7690V3.2"/>
    <property type="gene ID" value="Pp3c15_7690"/>
</dbReference>
<evidence type="ECO:0000313" key="2">
    <source>
        <dbReference type="EMBL" id="PNR39191.1"/>
    </source>
</evidence>
<organism evidence="2">
    <name type="scientific">Physcomitrium patens</name>
    <name type="common">Spreading-leaved earth moss</name>
    <name type="synonym">Physcomitrella patens</name>
    <dbReference type="NCBI Taxonomy" id="3218"/>
    <lineage>
        <taxon>Eukaryota</taxon>
        <taxon>Viridiplantae</taxon>
        <taxon>Streptophyta</taxon>
        <taxon>Embryophyta</taxon>
        <taxon>Bryophyta</taxon>
        <taxon>Bryophytina</taxon>
        <taxon>Bryopsida</taxon>
        <taxon>Funariidae</taxon>
        <taxon>Funariales</taxon>
        <taxon>Funariaceae</taxon>
        <taxon>Physcomitrium</taxon>
    </lineage>
</organism>
<dbReference type="Proteomes" id="UP000006727">
    <property type="component" value="Chromosome 15"/>
</dbReference>
<reference evidence="2 4" key="2">
    <citation type="journal article" date="2018" name="Plant J.">
        <title>The Physcomitrella patens chromosome-scale assembly reveals moss genome structure and evolution.</title>
        <authorList>
            <person name="Lang D."/>
            <person name="Ullrich K.K."/>
            <person name="Murat F."/>
            <person name="Fuchs J."/>
            <person name="Jenkins J."/>
            <person name="Haas F.B."/>
            <person name="Piednoel M."/>
            <person name="Gundlach H."/>
            <person name="Van Bel M."/>
            <person name="Meyberg R."/>
            <person name="Vives C."/>
            <person name="Morata J."/>
            <person name="Symeonidi A."/>
            <person name="Hiss M."/>
            <person name="Muchero W."/>
            <person name="Kamisugi Y."/>
            <person name="Saleh O."/>
            <person name="Blanc G."/>
            <person name="Decker E.L."/>
            <person name="van Gessel N."/>
            <person name="Grimwood J."/>
            <person name="Hayes R.D."/>
            <person name="Graham S.W."/>
            <person name="Gunter L.E."/>
            <person name="McDaniel S.F."/>
            <person name="Hoernstein S.N.W."/>
            <person name="Larsson A."/>
            <person name="Li F.W."/>
            <person name="Perroud P.F."/>
            <person name="Phillips J."/>
            <person name="Ranjan P."/>
            <person name="Rokshar D.S."/>
            <person name="Rothfels C.J."/>
            <person name="Schneider L."/>
            <person name="Shu S."/>
            <person name="Stevenson D.W."/>
            <person name="Thummler F."/>
            <person name="Tillich M."/>
            <person name="Villarreal Aguilar J.C."/>
            <person name="Widiez T."/>
            <person name="Wong G.K."/>
            <person name="Wymore A."/>
            <person name="Zhang Y."/>
            <person name="Zimmer A.D."/>
            <person name="Quatrano R.S."/>
            <person name="Mayer K.F.X."/>
            <person name="Goodstein D."/>
            <person name="Casacuberta J.M."/>
            <person name="Vandepoele K."/>
            <person name="Reski R."/>
            <person name="Cuming A.C."/>
            <person name="Tuskan G.A."/>
            <person name="Maumus F."/>
            <person name="Salse J."/>
            <person name="Schmutz J."/>
            <person name="Rensing S.A."/>
        </authorList>
    </citation>
    <scope>NUCLEOTIDE SEQUENCE [LARGE SCALE GENOMIC DNA]</scope>
    <source>
        <strain evidence="3 4">cv. Gransden 2004</strain>
    </source>
</reference>
<proteinExistence type="predicted"/>
<keyword evidence="4" id="KW-1185">Reference proteome</keyword>
<feature type="region of interest" description="Disordered" evidence="1">
    <location>
        <begin position="13"/>
        <end position="80"/>
    </location>
</feature>
<reference evidence="2 4" key="1">
    <citation type="journal article" date="2008" name="Science">
        <title>The Physcomitrella genome reveals evolutionary insights into the conquest of land by plants.</title>
        <authorList>
            <person name="Rensing S."/>
            <person name="Lang D."/>
            <person name="Zimmer A."/>
            <person name="Terry A."/>
            <person name="Salamov A."/>
            <person name="Shapiro H."/>
            <person name="Nishiyama T."/>
            <person name="Perroud P.-F."/>
            <person name="Lindquist E."/>
            <person name="Kamisugi Y."/>
            <person name="Tanahashi T."/>
            <person name="Sakakibara K."/>
            <person name="Fujita T."/>
            <person name="Oishi K."/>
            <person name="Shin-I T."/>
            <person name="Kuroki Y."/>
            <person name="Toyoda A."/>
            <person name="Suzuki Y."/>
            <person name="Hashimoto A."/>
            <person name="Yamaguchi K."/>
            <person name="Sugano A."/>
            <person name="Kohara Y."/>
            <person name="Fujiyama A."/>
            <person name="Anterola A."/>
            <person name="Aoki S."/>
            <person name="Ashton N."/>
            <person name="Barbazuk W.B."/>
            <person name="Barker E."/>
            <person name="Bennetzen J."/>
            <person name="Bezanilla M."/>
            <person name="Blankenship R."/>
            <person name="Cho S.H."/>
            <person name="Dutcher S."/>
            <person name="Estelle M."/>
            <person name="Fawcett J.A."/>
            <person name="Gundlach H."/>
            <person name="Hanada K."/>
            <person name="Heyl A."/>
            <person name="Hicks K.A."/>
            <person name="Hugh J."/>
            <person name="Lohr M."/>
            <person name="Mayer K."/>
            <person name="Melkozernov A."/>
            <person name="Murata T."/>
            <person name="Nelson D."/>
            <person name="Pils B."/>
            <person name="Prigge M."/>
            <person name="Reiss B."/>
            <person name="Renner T."/>
            <person name="Rombauts S."/>
            <person name="Rushton P."/>
            <person name="Sanderfoot A."/>
            <person name="Schween G."/>
            <person name="Shiu S.-H."/>
            <person name="Stueber K."/>
            <person name="Theodoulou F.L."/>
            <person name="Tu H."/>
            <person name="Van de Peer Y."/>
            <person name="Verrier P.J."/>
            <person name="Waters E."/>
            <person name="Wood A."/>
            <person name="Yang L."/>
            <person name="Cove D."/>
            <person name="Cuming A."/>
            <person name="Hasebe M."/>
            <person name="Lucas S."/>
            <person name="Mishler D.B."/>
            <person name="Reski R."/>
            <person name="Grigoriev I."/>
            <person name="Quatrano R.S."/>
            <person name="Boore J.L."/>
        </authorList>
    </citation>
    <scope>NUCLEOTIDE SEQUENCE [LARGE SCALE GENOMIC DNA]</scope>
    <source>
        <strain evidence="3 4">cv. Gransden 2004</strain>
    </source>
</reference>
<dbReference type="InParanoid" id="A0A2K1JCD6"/>
<reference evidence="3" key="3">
    <citation type="submission" date="2020-12" db="UniProtKB">
        <authorList>
            <consortium name="EnsemblPlants"/>
        </authorList>
    </citation>
    <scope>IDENTIFICATION</scope>
</reference>
<dbReference type="Gramene" id="Pp3c15_7690V3.2">
    <property type="protein sequence ID" value="Pp3c15_7690V3.2"/>
    <property type="gene ID" value="Pp3c15_7690"/>
</dbReference>
<gene>
    <name evidence="2" type="ORF">PHYPA_019469</name>
</gene>
<sequence length="80" mass="8679">MSAALSYSVPAPHFRRAFPPAPPQSKLQQCGNGPLQRPHSKLPPELIVLPPLGSDPRQHKKKGVTGSRDHDGVCLLTHTK</sequence>
<evidence type="ECO:0000313" key="3">
    <source>
        <dbReference type="EnsemblPlants" id="Pp3c15_7690V3.1"/>
    </source>
</evidence>
<name>A0A2K1JCD6_PHYPA</name>
<evidence type="ECO:0000256" key="1">
    <source>
        <dbReference type="SAM" id="MobiDB-lite"/>
    </source>
</evidence>
<dbReference type="Gramene" id="Pp3c15_7690V3.1">
    <property type="protein sequence ID" value="Pp3c15_7690V3.1"/>
    <property type="gene ID" value="Pp3c15_7690"/>
</dbReference>
<dbReference type="EnsemblPlants" id="Pp3c15_7690V3.1">
    <property type="protein sequence ID" value="Pp3c15_7690V3.1"/>
    <property type="gene ID" value="Pp3c15_7690"/>
</dbReference>
<protein>
    <submittedName>
        <fullName evidence="2 3">Uncharacterized protein</fullName>
    </submittedName>
</protein>
<evidence type="ECO:0000313" key="4">
    <source>
        <dbReference type="Proteomes" id="UP000006727"/>
    </source>
</evidence>